<dbReference type="InterPro" id="IPR010347">
    <property type="entry name" value="Tdp1"/>
</dbReference>
<comment type="subcellular location">
    <subcellularLocation>
        <location evidence="1">Nucleus</location>
    </subcellularLocation>
</comment>
<evidence type="ECO:0000256" key="1">
    <source>
        <dbReference type="ARBA" id="ARBA00004123"/>
    </source>
</evidence>
<feature type="binding site" evidence="10">
    <location>
        <position position="459"/>
    </location>
    <ligand>
        <name>substrate</name>
    </ligand>
</feature>
<dbReference type="AlphaFoldDB" id="A0AAN9TC97"/>
<dbReference type="PANTHER" id="PTHR12415:SF0">
    <property type="entry name" value="TYROSYL-DNA PHOSPHODIESTERASE 1"/>
    <property type="match status" value="1"/>
</dbReference>
<dbReference type="Pfam" id="PF10283">
    <property type="entry name" value="zf-CCHH"/>
    <property type="match status" value="1"/>
</dbReference>
<feature type="binding site" evidence="10">
    <location>
        <position position="229"/>
    </location>
    <ligand>
        <name>substrate</name>
    </ligand>
</feature>
<evidence type="ECO:0000313" key="15">
    <source>
        <dbReference type="Proteomes" id="UP001367676"/>
    </source>
</evidence>
<dbReference type="GO" id="GO:0004527">
    <property type="term" value="F:exonuclease activity"/>
    <property type="evidence" value="ECO:0007669"/>
    <property type="project" value="UniProtKB-KW"/>
</dbReference>
<keyword evidence="15" id="KW-1185">Reference proteome</keyword>
<comment type="similarity">
    <text evidence="2">Belongs to the tyrosyl-DNA phosphodiesterase family.</text>
</comment>
<name>A0AAN9TC97_9HEMI</name>
<dbReference type="Pfam" id="PF06087">
    <property type="entry name" value="Tyr-DNA_phospho"/>
    <property type="match status" value="1"/>
</dbReference>
<dbReference type="InterPro" id="IPR019406">
    <property type="entry name" value="APLF_PBZ"/>
</dbReference>
<keyword evidence="8" id="KW-0539">Nucleus</keyword>
<dbReference type="GO" id="GO:0017005">
    <property type="term" value="F:3'-tyrosyl-DNA phosphodiesterase activity"/>
    <property type="evidence" value="ECO:0007669"/>
    <property type="project" value="TreeGrafter"/>
</dbReference>
<comment type="caution">
    <text evidence="14">The sequence shown here is derived from an EMBL/GenBank/DDBJ whole genome shotgun (WGS) entry which is preliminary data.</text>
</comment>
<feature type="site" description="Interaction with DNA" evidence="11">
    <location>
        <position position="482"/>
    </location>
</feature>
<dbReference type="Gene3D" id="3.30.870.10">
    <property type="entry name" value="Endonuclease Chain A"/>
    <property type="match status" value="2"/>
</dbReference>
<dbReference type="PANTHER" id="PTHR12415">
    <property type="entry name" value="TYROSYL-DNA PHOSPHODIESTERASE 1"/>
    <property type="match status" value="1"/>
</dbReference>
<protein>
    <recommendedName>
        <fullName evidence="13">PBZ-type domain-containing protein</fullName>
    </recommendedName>
</protein>
<evidence type="ECO:0000256" key="10">
    <source>
        <dbReference type="PIRSR" id="PIRSR610347-2"/>
    </source>
</evidence>
<evidence type="ECO:0000256" key="2">
    <source>
        <dbReference type="ARBA" id="ARBA00010205"/>
    </source>
</evidence>
<dbReference type="Proteomes" id="UP001367676">
    <property type="component" value="Unassembled WGS sequence"/>
</dbReference>
<dbReference type="SUPFAM" id="SSF56024">
    <property type="entry name" value="Phospholipase D/nuclease"/>
    <property type="match status" value="2"/>
</dbReference>
<evidence type="ECO:0000256" key="6">
    <source>
        <dbReference type="ARBA" id="ARBA00022839"/>
    </source>
</evidence>
<evidence type="ECO:0000313" key="14">
    <source>
        <dbReference type="EMBL" id="KAK7582630.1"/>
    </source>
</evidence>
<keyword evidence="5" id="KW-0378">Hydrolase</keyword>
<keyword evidence="4" id="KW-0227">DNA damage</keyword>
<dbReference type="GO" id="GO:0006281">
    <property type="term" value="P:DNA repair"/>
    <property type="evidence" value="ECO:0007669"/>
    <property type="project" value="UniProtKB-KW"/>
</dbReference>
<feature type="domain" description="PBZ-type" evidence="13">
    <location>
        <begin position="5"/>
        <end position="29"/>
    </location>
</feature>
<accession>A0AAN9TC97</accession>
<organism evidence="14 15">
    <name type="scientific">Parthenolecanium corni</name>
    <dbReference type="NCBI Taxonomy" id="536013"/>
    <lineage>
        <taxon>Eukaryota</taxon>
        <taxon>Metazoa</taxon>
        <taxon>Ecdysozoa</taxon>
        <taxon>Arthropoda</taxon>
        <taxon>Hexapoda</taxon>
        <taxon>Insecta</taxon>
        <taxon>Pterygota</taxon>
        <taxon>Neoptera</taxon>
        <taxon>Paraneoptera</taxon>
        <taxon>Hemiptera</taxon>
        <taxon>Sternorrhyncha</taxon>
        <taxon>Coccoidea</taxon>
        <taxon>Coccidae</taxon>
        <taxon>Parthenolecanium</taxon>
    </lineage>
</organism>
<evidence type="ECO:0000256" key="3">
    <source>
        <dbReference type="ARBA" id="ARBA00022722"/>
    </source>
</evidence>
<dbReference type="GO" id="GO:0003697">
    <property type="term" value="F:single-stranded DNA binding"/>
    <property type="evidence" value="ECO:0007669"/>
    <property type="project" value="TreeGrafter"/>
</dbReference>
<keyword evidence="7" id="KW-0234">DNA repair</keyword>
<proteinExistence type="inferred from homology"/>
<evidence type="ECO:0000256" key="8">
    <source>
        <dbReference type="ARBA" id="ARBA00023242"/>
    </source>
</evidence>
<dbReference type="EMBL" id="JBBCAQ010000033">
    <property type="protein sequence ID" value="KAK7582630.1"/>
    <property type="molecule type" value="Genomic_DNA"/>
</dbReference>
<evidence type="ECO:0000259" key="13">
    <source>
        <dbReference type="Pfam" id="PF10283"/>
    </source>
</evidence>
<evidence type="ECO:0000256" key="7">
    <source>
        <dbReference type="ARBA" id="ARBA00023204"/>
    </source>
</evidence>
<dbReference type="GO" id="GO:0005634">
    <property type="term" value="C:nucleus"/>
    <property type="evidence" value="ECO:0007669"/>
    <property type="project" value="UniProtKB-SubCell"/>
</dbReference>
<dbReference type="GO" id="GO:0003690">
    <property type="term" value="F:double-stranded DNA binding"/>
    <property type="evidence" value="ECO:0007669"/>
    <property type="project" value="TreeGrafter"/>
</dbReference>
<evidence type="ECO:0000256" key="4">
    <source>
        <dbReference type="ARBA" id="ARBA00022763"/>
    </source>
</evidence>
<evidence type="ECO:0000256" key="11">
    <source>
        <dbReference type="PIRSR" id="PIRSR610347-3"/>
    </source>
</evidence>
<evidence type="ECO:0000256" key="12">
    <source>
        <dbReference type="SAM" id="MobiDB-lite"/>
    </source>
</evidence>
<feature type="active site" description="Proton donor/acceptor" evidence="9">
    <location>
        <position position="457"/>
    </location>
</feature>
<reference evidence="14 15" key="1">
    <citation type="submission" date="2024-03" db="EMBL/GenBank/DDBJ databases">
        <title>Adaptation during the transition from Ophiocordyceps entomopathogen to insect associate is accompanied by gene loss and intensified selection.</title>
        <authorList>
            <person name="Ward C.M."/>
            <person name="Onetto C.A."/>
            <person name="Borneman A.R."/>
        </authorList>
    </citation>
    <scope>NUCLEOTIDE SEQUENCE [LARGE SCALE GENOMIC DNA]</scope>
    <source>
        <strain evidence="14">AWRI1</strain>
        <tissue evidence="14">Single Adult Female</tissue>
    </source>
</reference>
<feature type="active site" description="Nucleophile" evidence="9">
    <location>
        <position position="227"/>
    </location>
</feature>
<sequence>MDGSKELCEFGEKCYRLQENHFLSFQHPHLDTLLEQMPEDEVDVPTWYEPQIARDTLLSQLNIVKYQKFSKSIPHSSRSEPEPVAGSSSHSSKMDAASVKRGLNDYMEYVRKRCKGDVLTKLQHSEPYRFFLSSISAERKTHEEMLTLSFPELLSQKLGVLESSLQINFMVQIGWLLAQYAVNNEKSTPITLLYGCEDSELTESIRKKLIPNVTAHFIKPSAFGSHHTKMMILSYQDKSIRVVVTTGNLIEFDWENTTQGLWVSPRLQFIETKSEEPCQFDSETNFKRDLLQYLRNYNLPIMDPWIEKVENADFREIKVFFVASTPGTHPKKAAVNWGLSKMTTLLSQNAIVPNENAKDWSLCYQCSSIGSLGKDPHSWLLGEFTGTMSTGHKCASFQPPVKLIYPSFEDVASSHDGLLAGGCLPYSKSVHEKQPWLNNHLCKWRCTSRHRNRGMPHIKTYCRFSPCKKYLSWFLLTSANLSKAAWGMENKAKTDLRILNYEVGVLFIPSLLIKKQRFPLTNANSSEDGPEFPLPYDLPLTPYSSGDLPWFIDMLQQS</sequence>
<evidence type="ECO:0000256" key="5">
    <source>
        <dbReference type="ARBA" id="ARBA00022801"/>
    </source>
</evidence>
<keyword evidence="6" id="KW-0269">Exonuclease</keyword>
<feature type="region of interest" description="Disordered" evidence="12">
    <location>
        <begin position="73"/>
        <end position="96"/>
    </location>
</feature>
<evidence type="ECO:0000256" key="9">
    <source>
        <dbReference type="PIRSR" id="PIRSR610347-1"/>
    </source>
</evidence>
<keyword evidence="3" id="KW-0540">Nuclease</keyword>
<gene>
    <name evidence="14" type="ORF">V9T40_014075</name>
</gene>